<evidence type="ECO:0000259" key="2">
    <source>
        <dbReference type="Pfam" id="PF01370"/>
    </source>
</evidence>
<accession>A0ABT2EJY7</accession>
<dbReference type="PANTHER" id="PTHR43000">
    <property type="entry name" value="DTDP-D-GLUCOSE 4,6-DEHYDRATASE-RELATED"/>
    <property type="match status" value="1"/>
</dbReference>
<dbReference type="Pfam" id="PF01370">
    <property type="entry name" value="Epimerase"/>
    <property type="match status" value="1"/>
</dbReference>
<organism evidence="3 4">
    <name type="scientific">Candidatus Fervidibacter sacchari</name>
    <dbReference type="NCBI Taxonomy" id="1448929"/>
    <lineage>
        <taxon>Bacteria</taxon>
        <taxon>Candidatus Fervidibacterota</taxon>
        <taxon>Candidatus Fervidibacter</taxon>
    </lineage>
</organism>
<dbReference type="Gene3D" id="3.40.50.720">
    <property type="entry name" value="NAD(P)-binding Rossmann-like Domain"/>
    <property type="match status" value="1"/>
</dbReference>
<keyword evidence="4" id="KW-1185">Reference proteome</keyword>
<evidence type="ECO:0000313" key="3">
    <source>
        <dbReference type="EMBL" id="MCS3918269.1"/>
    </source>
</evidence>
<comment type="caution">
    <text evidence="3">The sequence shown here is derived from an EMBL/GenBank/DDBJ whole genome shotgun (WGS) entry which is preliminary data.</text>
</comment>
<protein>
    <submittedName>
        <fullName evidence="3">Nucleoside-diphosphate-sugar epimerase</fullName>
    </submittedName>
</protein>
<dbReference type="InterPro" id="IPR036291">
    <property type="entry name" value="NAD(P)-bd_dom_sf"/>
</dbReference>
<gene>
    <name evidence="3" type="ORF">M2350_000666</name>
</gene>
<dbReference type="RefSeq" id="WP_259093894.1">
    <property type="nucleotide sequence ID" value="NZ_CP130454.1"/>
</dbReference>
<comment type="similarity">
    <text evidence="1">Belongs to the NAD(P)-dependent epimerase/dehydratase family.</text>
</comment>
<evidence type="ECO:0000256" key="1">
    <source>
        <dbReference type="ARBA" id="ARBA00007637"/>
    </source>
</evidence>
<reference evidence="3 4" key="1">
    <citation type="submission" date="2022-08" db="EMBL/GenBank/DDBJ databases">
        <title>Bacterial and archaeal communities from various locations to study Microbial Dark Matter (Phase II).</title>
        <authorList>
            <person name="Stepanauskas R."/>
        </authorList>
    </citation>
    <scope>NUCLEOTIDE SEQUENCE [LARGE SCALE GENOMIC DNA]</scope>
    <source>
        <strain evidence="3 4">PD1</strain>
    </source>
</reference>
<dbReference type="CDD" id="cd08946">
    <property type="entry name" value="SDR_e"/>
    <property type="match status" value="1"/>
</dbReference>
<dbReference type="Proteomes" id="UP001204798">
    <property type="component" value="Unassembled WGS sequence"/>
</dbReference>
<feature type="domain" description="NAD-dependent epimerase/dehydratase" evidence="2">
    <location>
        <begin position="3"/>
        <end position="240"/>
    </location>
</feature>
<dbReference type="EMBL" id="JANUCP010000001">
    <property type="protein sequence ID" value="MCS3918269.1"/>
    <property type="molecule type" value="Genomic_DNA"/>
</dbReference>
<dbReference type="InterPro" id="IPR001509">
    <property type="entry name" value="Epimerase_deHydtase"/>
</dbReference>
<evidence type="ECO:0000313" key="4">
    <source>
        <dbReference type="Proteomes" id="UP001204798"/>
    </source>
</evidence>
<proteinExistence type="inferred from homology"/>
<sequence length="322" mass="35526">MAILVTGACGFIGAWVVKNLCERNLPVVLTDLKRDGARLSVLVPEWESLPFVEGDITEPNFLVKVAEQFSVERIIHLAAWQIPLCRKDPVGGAMVNVIGTLRVFEAAKQLQGQIRRVVYASSVAVFGPPEMYAQTPIPENVPLKPVTHYGAFKVCNELCANAYWHESKIPSAGLRPHTVYGFGRDVGVTADITTALKAIVLRQPFRIRFGGFVDLQYAADVAEAFVRCALTDLDGARVYNLRGTPMSVPDIVEVMAEIEPEARNLLSFDPTPLPLVFDLDDNALQGDVGPIEITPVEQGFRETLEIFRRLRDLGRLAMPESL</sequence>
<name>A0ABT2EJY7_9BACT</name>
<dbReference type="SUPFAM" id="SSF51735">
    <property type="entry name" value="NAD(P)-binding Rossmann-fold domains"/>
    <property type="match status" value="1"/>
</dbReference>